<accession>A0A5P1FET5</accession>
<dbReference type="EMBL" id="CM007383">
    <property type="protein sequence ID" value="ONK75070.1"/>
    <property type="molecule type" value="Genomic_DNA"/>
</dbReference>
<dbReference type="PANTHER" id="PTHR39113">
    <property type="entry name" value="MEMBRANE LIPOPROTEIN-RELATED"/>
    <property type="match status" value="1"/>
</dbReference>
<gene>
    <name evidence="2" type="ORF">A4U43_C03F13000</name>
</gene>
<protein>
    <submittedName>
        <fullName evidence="2">Uncharacterized protein</fullName>
    </submittedName>
</protein>
<name>A0A5P1FET5_ASPOF</name>
<evidence type="ECO:0000256" key="1">
    <source>
        <dbReference type="SAM" id="Phobius"/>
    </source>
</evidence>
<feature type="transmembrane region" description="Helical" evidence="1">
    <location>
        <begin position="74"/>
        <end position="99"/>
    </location>
</feature>
<keyword evidence="3" id="KW-1185">Reference proteome</keyword>
<keyword evidence="1" id="KW-1133">Transmembrane helix</keyword>
<keyword evidence="1" id="KW-0812">Transmembrane</keyword>
<proteinExistence type="predicted"/>
<dbReference type="Gramene" id="ONK75070">
    <property type="protein sequence ID" value="ONK75070"/>
    <property type="gene ID" value="A4U43_C03F13000"/>
</dbReference>
<keyword evidence="1" id="KW-0472">Membrane</keyword>
<organism evidence="2 3">
    <name type="scientific">Asparagus officinalis</name>
    <name type="common">Garden asparagus</name>
    <dbReference type="NCBI Taxonomy" id="4686"/>
    <lineage>
        <taxon>Eukaryota</taxon>
        <taxon>Viridiplantae</taxon>
        <taxon>Streptophyta</taxon>
        <taxon>Embryophyta</taxon>
        <taxon>Tracheophyta</taxon>
        <taxon>Spermatophyta</taxon>
        <taxon>Magnoliopsida</taxon>
        <taxon>Liliopsida</taxon>
        <taxon>Asparagales</taxon>
        <taxon>Asparagaceae</taxon>
        <taxon>Asparagoideae</taxon>
        <taxon>Asparagus</taxon>
    </lineage>
</organism>
<feature type="transmembrane region" description="Helical" evidence="1">
    <location>
        <begin position="119"/>
        <end position="141"/>
    </location>
</feature>
<dbReference type="Proteomes" id="UP000243459">
    <property type="component" value="Chromosome 3"/>
</dbReference>
<dbReference type="OrthoDB" id="2017304at2759"/>
<feature type="transmembrane region" description="Helical" evidence="1">
    <location>
        <begin position="20"/>
        <end position="40"/>
    </location>
</feature>
<feature type="transmembrane region" description="Helical" evidence="1">
    <location>
        <begin position="47"/>
        <end position="68"/>
    </location>
</feature>
<dbReference type="AlphaFoldDB" id="A0A5P1FET5"/>
<dbReference type="PANTHER" id="PTHR39113:SF1">
    <property type="entry name" value="MEMBRANE LIPOPROTEIN"/>
    <property type="match status" value="1"/>
</dbReference>
<reference evidence="3" key="1">
    <citation type="journal article" date="2017" name="Nat. Commun.">
        <title>The asparagus genome sheds light on the origin and evolution of a young Y chromosome.</title>
        <authorList>
            <person name="Harkess A."/>
            <person name="Zhou J."/>
            <person name="Xu C."/>
            <person name="Bowers J.E."/>
            <person name="Van der Hulst R."/>
            <person name="Ayyampalayam S."/>
            <person name="Mercati F."/>
            <person name="Riccardi P."/>
            <person name="McKain M.R."/>
            <person name="Kakrana A."/>
            <person name="Tang H."/>
            <person name="Ray J."/>
            <person name="Groenendijk J."/>
            <person name="Arikit S."/>
            <person name="Mathioni S.M."/>
            <person name="Nakano M."/>
            <person name="Shan H."/>
            <person name="Telgmann-Rauber A."/>
            <person name="Kanno A."/>
            <person name="Yue Z."/>
            <person name="Chen H."/>
            <person name="Li W."/>
            <person name="Chen Y."/>
            <person name="Xu X."/>
            <person name="Zhang Y."/>
            <person name="Luo S."/>
            <person name="Chen H."/>
            <person name="Gao J."/>
            <person name="Mao Z."/>
            <person name="Pires J.C."/>
            <person name="Luo M."/>
            <person name="Kudrna D."/>
            <person name="Wing R.A."/>
            <person name="Meyers B.C."/>
            <person name="Yi K."/>
            <person name="Kong H."/>
            <person name="Lavrijsen P."/>
            <person name="Sunseri F."/>
            <person name="Falavigna A."/>
            <person name="Ye Y."/>
            <person name="Leebens-Mack J.H."/>
            <person name="Chen G."/>
        </authorList>
    </citation>
    <scope>NUCLEOTIDE SEQUENCE [LARGE SCALE GENOMIC DNA]</scope>
    <source>
        <strain evidence="3">cv. DH0086</strain>
    </source>
</reference>
<sequence>MATSSSSLRLFCSLPNLLVFSLNLLLLLISTASFIPLLLLRTPPSSFGWALLAVSSTTLFSSLLSFFHLTHSNLYFIVHLSLLLISSIGQTLSFFSLFLRPGPCLTFLGSSKSNREVRLLVMIEEGAIVGMFVLSSVALVLECFVQSWRVKEYEEEEEEVADAKKRNRRMGKFRVESVVDVEAQEEEERMKIKREEGVKTGHYRIAKF</sequence>
<dbReference type="OMA" id="KSKYGQW"/>
<evidence type="ECO:0000313" key="3">
    <source>
        <dbReference type="Proteomes" id="UP000243459"/>
    </source>
</evidence>
<evidence type="ECO:0000313" key="2">
    <source>
        <dbReference type="EMBL" id="ONK75070.1"/>
    </source>
</evidence>